<reference evidence="1" key="1">
    <citation type="submission" date="2023-09" db="EMBL/GenBank/DDBJ databases">
        <title>Marinobacter sediminicola sp. nov. and Marinobacter maritimum sp. nov., isolated from marine sediment.</title>
        <authorList>
            <person name="An J."/>
        </authorList>
    </citation>
    <scope>NUCLEOTIDE SEQUENCE</scope>
    <source>
        <strain evidence="1">F60267</strain>
    </source>
</reference>
<proteinExistence type="predicted"/>
<evidence type="ECO:0008006" key="3">
    <source>
        <dbReference type="Google" id="ProtNLM"/>
    </source>
</evidence>
<keyword evidence="2" id="KW-1185">Reference proteome</keyword>
<evidence type="ECO:0000313" key="1">
    <source>
        <dbReference type="EMBL" id="MDS1311259.1"/>
    </source>
</evidence>
<dbReference type="EMBL" id="JAVMBO010000017">
    <property type="protein sequence ID" value="MDS1311259.1"/>
    <property type="molecule type" value="Genomic_DNA"/>
</dbReference>
<evidence type="ECO:0000313" key="2">
    <source>
        <dbReference type="Proteomes" id="UP001267407"/>
    </source>
</evidence>
<dbReference type="RefSeq" id="WP_310966626.1">
    <property type="nucleotide sequence ID" value="NZ_JAVMBO010000017.1"/>
</dbReference>
<gene>
    <name evidence="1" type="ORF">RKA07_14250</name>
</gene>
<name>A0ABU2HJL8_9GAMM</name>
<sequence length="629" mass="66894">MLSSLQNLSNSVELCFFIYLQFNHLSPSKACPYWAKPSFCYNHLENTEPGTPPYRGMHPKRHMLTSSPLTLSIHKGFPRKKIKHIAMAGALSSTLLLVGCGGSSSSESGATVELIRVDNSGAQVGGVLATTATSITGDYTLTLPEGVNLAGNLVVRITGSNDALHAQVVERDVDISPVSEFVLQKFIDQGAALDQLAVSDVVKLSGRAEEFDITLAAAANLDAVFAALESEIGDFVENEVAVSTAPAGNAASIAGNYRNAAFSFGLSDSESNGYGSFAIDVWTGDFAFADNGANNLSLTILNEESAFGDLRGTAVNQGSVYYESEVEPNINETFPGKLSANGILSVSGEFEEDIDGDFGWRYPPMAYNFSQVGDSGLFFLLTNEASVRYVTIDTNGDGIKDAIDPQQKSGDEIFRNLEMFSRQPTNFSDTDLVGQFGRVYIEAGMSTSHIELLTETNTLTFAGDGTFTYGAFTDADGTNTQDANFGQTFLLKLPTVAPDVTNNKYRMLLVAMQLSDSGELILSSSKFNSYVNMSSAIEGTVDGAFIEVIKPNLGGDISVETYTVSGTDLTANIASNGAATLTVGDTEGTMTIEGFFNNGATLGIFTLRHADSGSDPDELGIVILVKTNS</sequence>
<dbReference type="Proteomes" id="UP001267407">
    <property type="component" value="Unassembled WGS sequence"/>
</dbReference>
<accession>A0ABU2HJL8</accession>
<protein>
    <recommendedName>
        <fullName evidence="3">DUF4382 domain-containing protein</fullName>
    </recommendedName>
</protein>
<organism evidence="1 2">
    <name type="scientific">Marinobacter xiaoshiensis</name>
    <dbReference type="NCBI Taxonomy" id="3073652"/>
    <lineage>
        <taxon>Bacteria</taxon>
        <taxon>Pseudomonadati</taxon>
        <taxon>Pseudomonadota</taxon>
        <taxon>Gammaproteobacteria</taxon>
        <taxon>Pseudomonadales</taxon>
        <taxon>Marinobacteraceae</taxon>
        <taxon>Marinobacter</taxon>
    </lineage>
</organism>
<comment type="caution">
    <text evidence="1">The sequence shown here is derived from an EMBL/GenBank/DDBJ whole genome shotgun (WGS) entry which is preliminary data.</text>
</comment>